<comment type="catalytic activity">
    <reaction evidence="4 5">
        <text>a 3'-end 3'-phospho-ribonucleotide-RNA + ATP = a 3'-end 2',3'-cyclophospho-ribonucleotide-RNA + AMP + diphosphate</text>
        <dbReference type="Rhea" id="RHEA:23976"/>
        <dbReference type="Rhea" id="RHEA-COMP:10463"/>
        <dbReference type="Rhea" id="RHEA-COMP:10464"/>
        <dbReference type="ChEBI" id="CHEBI:30616"/>
        <dbReference type="ChEBI" id="CHEBI:33019"/>
        <dbReference type="ChEBI" id="CHEBI:83062"/>
        <dbReference type="ChEBI" id="CHEBI:83064"/>
        <dbReference type="ChEBI" id="CHEBI:456215"/>
        <dbReference type="EC" id="6.5.1.4"/>
    </reaction>
</comment>
<keyword evidence="5" id="KW-0963">Cytoplasm</keyword>
<evidence type="ECO:0000259" key="8">
    <source>
        <dbReference type="Pfam" id="PF05189"/>
    </source>
</evidence>
<protein>
    <recommendedName>
        <fullName evidence="5 6">RNA 3'-terminal phosphate cyclase</fullName>
        <shortName evidence="5">RNA cyclase</shortName>
        <shortName evidence="5">RNA-3'-phosphate cyclase</shortName>
        <ecNumber evidence="5 6">6.5.1.4</ecNumber>
    </recommendedName>
</protein>
<evidence type="ECO:0000256" key="1">
    <source>
        <dbReference type="ARBA" id="ARBA00009206"/>
    </source>
</evidence>
<reference evidence="9 10" key="1">
    <citation type="journal article" date="2009" name="Stand. Genomic Sci.">
        <title>Complete genome sequence of Pirellula staleyi type strain (ATCC 27377).</title>
        <authorList>
            <person name="Clum A."/>
            <person name="Tindall B.J."/>
            <person name="Sikorski J."/>
            <person name="Ivanova N."/>
            <person name="Mavrommatis K."/>
            <person name="Lucas S."/>
            <person name="Glavina del Rio T."/>
            <person name="Nolan M."/>
            <person name="Chen F."/>
            <person name="Tice H."/>
            <person name="Pitluck S."/>
            <person name="Cheng J.F."/>
            <person name="Chertkov O."/>
            <person name="Brettin T."/>
            <person name="Han C."/>
            <person name="Detter J.C."/>
            <person name="Kuske C."/>
            <person name="Bruce D."/>
            <person name="Goodwin L."/>
            <person name="Ovchinikova G."/>
            <person name="Pati A."/>
            <person name="Mikhailova N."/>
            <person name="Chen A."/>
            <person name="Palaniappan K."/>
            <person name="Land M."/>
            <person name="Hauser L."/>
            <person name="Chang Y.J."/>
            <person name="Jeffries C.D."/>
            <person name="Chain P."/>
            <person name="Rohde M."/>
            <person name="Goker M."/>
            <person name="Bristow J."/>
            <person name="Eisen J.A."/>
            <person name="Markowitz V."/>
            <person name="Hugenholtz P."/>
            <person name="Kyrpides N.C."/>
            <person name="Klenk H.P."/>
            <person name="Lapidus A."/>
        </authorList>
    </citation>
    <scope>NUCLEOTIDE SEQUENCE [LARGE SCALE GENOMIC DNA]</scope>
    <source>
        <strain evidence="10">ATCC 27377 / DSM 6068 / ICPB 4128</strain>
    </source>
</reference>
<feature type="active site" description="Tele-AMP-histidine intermediate" evidence="5">
    <location>
        <position position="317"/>
    </location>
</feature>
<dbReference type="OrthoDB" id="9789235at2"/>
<dbReference type="AlphaFoldDB" id="D2R2E0"/>
<dbReference type="InterPro" id="IPR017770">
    <property type="entry name" value="RNA3'_term_phos_cyc_type_1"/>
</dbReference>
<proteinExistence type="inferred from homology"/>
<feature type="domain" description="RNA 3'-terminal phosphate cyclase" evidence="7">
    <location>
        <begin position="11"/>
        <end position="335"/>
    </location>
</feature>
<dbReference type="InterPro" id="IPR013792">
    <property type="entry name" value="RNA3'P_cycl/enolpyr_Trfase_a/b"/>
</dbReference>
<feature type="binding site" evidence="5">
    <location>
        <begin position="283"/>
        <end position="287"/>
    </location>
    <ligand>
        <name>ATP</name>
        <dbReference type="ChEBI" id="CHEBI:30616"/>
    </ligand>
</feature>
<dbReference type="PANTHER" id="PTHR11096:SF0">
    <property type="entry name" value="RNA 3'-TERMINAL PHOSPHATE CYCLASE"/>
    <property type="match status" value="1"/>
</dbReference>
<dbReference type="SUPFAM" id="SSF52913">
    <property type="entry name" value="RNA 3'-terminal phosphate cyclase, RPTC, insert domain"/>
    <property type="match status" value="1"/>
</dbReference>
<dbReference type="HOGENOM" id="CLU_027882_0_0_0"/>
<dbReference type="PANTHER" id="PTHR11096">
    <property type="entry name" value="RNA 3' TERMINAL PHOSPHATE CYCLASE"/>
    <property type="match status" value="1"/>
</dbReference>
<dbReference type="GO" id="GO:0005524">
    <property type="term" value="F:ATP binding"/>
    <property type="evidence" value="ECO:0007669"/>
    <property type="project" value="UniProtKB-KW"/>
</dbReference>
<keyword evidence="10" id="KW-1185">Reference proteome</keyword>
<dbReference type="GO" id="GO:0006396">
    <property type="term" value="P:RNA processing"/>
    <property type="evidence" value="ECO:0007669"/>
    <property type="project" value="UniProtKB-UniRule"/>
</dbReference>
<dbReference type="GO" id="GO:0005737">
    <property type="term" value="C:cytoplasm"/>
    <property type="evidence" value="ECO:0007669"/>
    <property type="project" value="UniProtKB-SubCell"/>
</dbReference>
<organism evidence="9 10">
    <name type="scientific">Pirellula staleyi (strain ATCC 27377 / DSM 6068 / ICPB 4128)</name>
    <name type="common">Pirella staleyi</name>
    <dbReference type="NCBI Taxonomy" id="530564"/>
    <lineage>
        <taxon>Bacteria</taxon>
        <taxon>Pseudomonadati</taxon>
        <taxon>Planctomycetota</taxon>
        <taxon>Planctomycetia</taxon>
        <taxon>Pirellulales</taxon>
        <taxon>Pirellulaceae</taxon>
        <taxon>Pirellula</taxon>
    </lineage>
</organism>
<dbReference type="eggNOG" id="COG0430">
    <property type="taxonomic scope" value="Bacteria"/>
</dbReference>
<feature type="domain" description="RNA 3'-terminal phosphate cyclase insert" evidence="8">
    <location>
        <begin position="182"/>
        <end position="274"/>
    </location>
</feature>
<dbReference type="PIRSF" id="PIRSF005378">
    <property type="entry name" value="RNA3'_term_phos_cycl_euk"/>
    <property type="match status" value="1"/>
</dbReference>
<dbReference type="NCBIfam" id="NF003246">
    <property type="entry name" value="PRK04204.1-2"/>
    <property type="match status" value="1"/>
</dbReference>
<dbReference type="Pfam" id="PF05189">
    <property type="entry name" value="RTC_insert"/>
    <property type="match status" value="1"/>
</dbReference>
<evidence type="ECO:0000256" key="5">
    <source>
        <dbReference type="HAMAP-Rule" id="MF_00200"/>
    </source>
</evidence>
<dbReference type="InterPro" id="IPR023797">
    <property type="entry name" value="RNA3'_phos_cyclase_dom"/>
</dbReference>
<dbReference type="InterPro" id="IPR036553">
    <property type="entry name" value="RPTC_insert"/>
</dbReference>
<dbReference type="EC" id="6.5.1.4" evidence="5 6"/>
<comment type="similarity">
    <text evidence="1 5">Belongs to the RNA 3'-terminal cyclase family. Type 1 subfamily.</text>
</comment>
<dbReference type="NCBIfam" id="TIGR03399">
    <property type="entry name" value="RNA_3prim_cycl"/>
    <property type="match status" value="1"/>
</dbReference>
<dbReference type="KEGG" id="psl:Psta_0359"/>
<dbReference type="GO" id="GO:0003963">
    <property type="term" value="F:RNA-3'-phosphate cyclase activity"/>
    <property type="evidence" value="ECO:0007669"/>
    <property type="project" value="UniProtKB-UniRule"/>
</dbReference>
<sequence length="351" mass="37545">MRTILIDGSQGEGGGQMLRTSLALSMVTGQPMVIENIRARREKSGLLRQHLTALEAAAKICNADVEGATIGSKSLVFTPHAVNAGEYHFSVGTAGSATLVLQTILPALLTASAPSRLVLEGGTHNPWAPPYPFLERVYLPLVQRMGPLVKATLERPGFYPAGGGKMLVEVTPAKSLVGFDLLERGAVMRQCAVAMVSNLAKSIALRELAELQESLGWPRDVCHAEEVRAQGPGNVIYATIESEHVTELFIGFGRLGASARKVAEEVVSQVQHYLRAAVPVGPHLADQLLLLLALSAASEPSDAQRGGCFRTTTLTPHSESQIAIFQQFLQISVDVHYDPSGQTCTVNVQPK</sequence>
<dbReference type="Proteomes" id="UP000001887">
    <property type="component" value="Chromosome"/>
</dbReference>
<dbReference type="EMBL" id="CP001848">
    <property type="protein sequence ID" value="ADB15049.1"/>
    <property type="molecule type" value="Genomic_DNA"/>
</dbReference>
<feature type="binding site" evidence="5">
    <location>
        <position position="102"/>
    </location>
    <ligand>
        <name>ATP</name>
        <dbReference type="ChEBI" id="CHEBI:30616"/>
    </ligand>
</feature>
<dbReference type="SUPFAM" id="SSF55205">
    <property type="entry name" value="EPT/RTPC-like"/>
    <property type="match status" value="1"/>
</dbReference>
<dbReference type="InterPro" id="IPR000228">
    <property type="entry name" value="RNA3'_term_phos_cyc"/>
</dbReference>
<dbReference type="Gene3D" id="3.65.10.20">
    <property type="entry name" value="RNA 3'-terminal phosphate cyclase domain"/>
    <property type="match status" value="1"/>
</dbReference>
<dbReference type="Gene3D" id="3.30.360.20">
    <property type="entry name" value="RNA 3'-terminal phosphate cyclase, insert domain"/>
    <property type="match status" value="1"/>
</dbReference>
<evidence type="ECO:0000256" key="3">
    <source>
        <dbReference type="ARBA" id="ARBA00022741"/>
    </source>
</evidence>
<keyword evidence="2 5" id="KW-0436">Ligase</keyword>
<dbReference type="HAMAP" id="MF_00200">
    <property type="entry name" value="RTC"/>
    <property type="match status" value="1"/>
</dbReference>
<comment type="function">
    <text evidence="5">Catalyzes the conversion of 3'-phosphate to a 2',3'-cyclic phosphodiester at the end of RNA. The mechanism of action of the enzyme occurs in 3 steps: (A) adenylation of the enzyme by ATP; (B) transfer of adenylate to an RNA-N3'P to produce RNA-N3'PP5'A; (C) and attack of the adjacent 2'-hydroxyl on the 3'-phosphorus in the diester linkage to produce the cyclic end product. The biological role of this enzyme is unknown but it is likely to function in some aspects of cellular RNA processing.</text>
</comment>
<evidence type="ECO:0000259" key="7">
    <source>
        <dbReference type="Pfam" id="PF01137"/>
    </source>
</evidence>
<evidence type="ECO:0000313" key="9">
    <source>
        <dbReference type="EMBL" id="ADB15049.1"/>
    </source>
</evidence>
<keyword evidence="3 5" id="KW-0547">Nucleotide-binding</keyword>
<dbReference type="Pfam" id="PF01137">
    <property type="entry name" value="RTC"/>
    <property type="match status" value="1"/>
</dbReference>
<dbReference type="STRING" id="530564.Psta_0359"/>
<keyword evidence="5" id="KW-0067">ATP-binding</keyword>
<comment type="subcellular location">
    <subcellularLocation>
        <location evidence="5">Cytoplasm</location>
    </subcellularLocation>
</comment>
<evidence type="ECO:0000256" key="4">
    <source>
        <dbReference type="ARBA" id="ARBA00024481"/>
    </source>
</evidence>
<dbReference type="InterPro" id="IPR037136">
    <property type="entry name" value="RNA3'_phos_cyclase_dom_sf"/>
</dbReference>
<evidence type="ECO:0000256" key="2">
    <source>
        <dbReference type="ARBA" id="ARBA00022598"/>
    </source>
</evidence>
<dbReference type="InterPro" id="IPR013791">
    <property type="entry name" value="RNA3'-term_phos_cycl_insert"/>
</dbReference>
<evidence type="ECO:0000313" key="10">
    <source>
        <dbReference type="Proteomes" id="UP000001887"/>
    </source>
</evidence>
<evidence type="ECO:0000256" key="6">
    <source>
        <dbReference type="NCBIfam" id="TIGR03399"/>
    </source>
</evidence>
<gene>
    <name evidence="5" type="primary">rtcA</name>
    <name evidence="9" type="ordered locus">Psta_0359</name>
</gene>
<accession>D2R2E0</accession>
<name>D2R2E0_PIRSD</name>